<dbReference type="InterPro" id="IPR016024">
    <property type="entry name" value="ARM-type_fold"/>
</dbReference>
<dbReference type="Pfam" id="PF12333">
    <property type="entry name" value="Ipi1_N"/>
    <property type="match status" value="1"/>
</dbReference>
<evidence type="ECO:0000313" key="9">
    <source>
        <dbReference type="Proteomes" id="UP001497512"/>
    </source>
</evidence>
<evidence type="ECO:0000259" key="7">
    <source>
        <dbReference type="Pfam" id="PF25781"/>
    </source>
</evidence>
<dbReference type="InterPro" id="IPR024679">
    <property type="entry name" value="Ipi1_N"/>
</dbReference>
<evidence type="ECO:0000313" key="8">
    <source>
        <dbReference type="EMBL" id="CAK9194887.1"/>
    </source>
</evidence>
<dbReference type="Proteomes" id="UP001497512">
    <property type="component" value="Chromosome 10"/>
</dbReference>
<dbReference type="PANTHER" id="PTHR16056:SF2">
    <property type="entry name" value="TESTIS-EXPRESSED PROTEIN 10"/>
    <property type="match status" value="1"/>
</dbReference>
<evidence type="ECO:0000256" key="4">
    <source>
        <dbReference type="ARBA" id="ARBA00023242"/>
    </source>
</evidence>
<dbReference type="InterPro" id="IPR057949">
    <property type="entry name" value="TPR_TEX10"/>
</dbReference>
<dbReference type="EMBL" id="OZ019902">
    <property type="protein sequence ID" value="CAK9194887.1"/>
    <property type="molecule type" value="Genomic_DNA"/>
</dbReference>
<evidence type="ECO:0000256" key="3">
    <source>
        <dbReference type="ARBA" id="ARBA00006427"/>
    </source>
</evidence>
<accession>A0ABP0TEZ6</accession>
<reference evidence="8" key="1">
    <citation type="submission" date="2024-02" db="EMBL/GenBank/DDBJ databases">
        <authorList>
            <consortium name="ELIXIR-Norway"/>
            <consortium name="Elixir Norway"/>
        </authorList>
    </citation>
    <scope>NUCLEOTIDE SEQUENCE</scope>
</reference>
<proteinExistence type="inferred from homology"/>
<dbReference type="PANTHER" id="PTHR16056">
    <property type="entry name" value="REGULATOR OF MICROTUBULE DYNAMICS PROTEIN"/>
    <property type="match status" value="1"/>
</dbReference>
<keyword evidence="4" id="KW-0539">Nucleus</keyword>
<gene>
    <name evidence="8" type="ORF">CSSPTR1EN2_LOCUS2750</name>
</gene>
<feature type="region of interest" description="Disordered" evidence="5">
    <location>
        <begin position="1"/>
        <end position="24"/>
    </location>
</feature>
<feature type="domain" description="Pre-rRNA-processing protein Ipi1 N-terminal" evidence="6">
    <location>
        <begin position="155"/>
        <end position="212"/>
    </location>
</feature>
<feature type="domain" description="TEX10-like TPR repeats" evidence="7">
    <location>
        <begin position="571"/>
        <end position="949"/>
    </location>
</feature>
<comment type="subcellular location">
    <subcellularLocation>
        <location evidence="1">Nucleus</location>
        <location evidence="1">Nucleolus</location>
    </subcellularLocation>
    <subcellularLocation>
        <location evidence="2">Nucleus</location>
        <location evidence="2">Nucleoplasm</location>
    </subcellularLocation>
</comment>
<evidence type="ECO:0000256" key="1">
    <source>
        <dbReference type="ARBA" id="ARBA00004604"/>
    </source>
</evidence>
<evidence type="ECO:0008006" key="10">
    <source>
        <dbReference type="Google" id="ProtNLM"/>
    </source>
</evidence>
<keyword evidence="9" id="KW-1185">Reference proteome</keyword>
<organism evidence="8 9">
    <name type="scientific">Sphagnum troendelagicum</name>
    <dbReference type="NCBI Taxonomy" id="128251"/>
    <lineage>
        <taxon>Eukaryota</taxon>
        <taxon>Viridiplantae</taxon>
        <taxon>Streptophyta</taxon>
        <taxon>Embryophyta</taxon>
        <taxon>Bryophyta</taxon>
        <taxon>Sphagnophytina</taxon>
        <taxon>Sphagnopsida</taxon>
        <taxon>Sphagnales</taxon>
        <taxon>Sphagnaceae</taxon>
        <taxon>Sphagnum</taxon>
    </lineage>
</organism>
<dbReference type="SUPFAM" id="SSF48371">
    <property type="entry name" value="ARM repeat"/>
    <property type="match status" value="1"/>
</dbReference>
<name>A0ABP0TEZ6_9BRYO</name>
<comment type="similarity">
    <text evidence="3">Belongs to the IPI1/TEX10 family.</text>
</comment>
<feature type="compositionally biased region" description="Low complexity" evidence="5">
    <location>
        <begin position="1"/>
        <end position="12"/>
    </location>
</feature>
<evidence type="ECO:0000259" key="6">
    <source>
        <dbReference type="Pfam" id="PF12333"/>
    </source>
</evidence>
<sequence>MAPASGSVQKKTGGSKKKKKSVVGIDFKRVKSKVGRKLPPARNSTSVDFKSKAIVLSSQTVVSEKEGLAVSNRRQTLKELLGQTTHYSERVRREALMGLKDLFLHFPEELPMHAMAIIEKLSPRITDSDRSVRQTFLLLLRSSILPGLPQVMMGPLVPGLMAHVSSAMTHLVLDIRTSACSFLDLLVHHYPALVLPFSSQIVHHYTDLLGKGGVSALSMAQLGSVLSSLVNFLAALHSSLAIQPVETKKDNTGDKLQALHGYRSVTRPGGAHHHSSYRNQLEAVLKPEPSLDPCSTNGTGSRVGRIKVVAAPLVPVLLECWAECSPTVCGVLIPDTGKLSCMTTITRAVSLLFQAFILDSSSSSSSQHFGGRHMGGIVVHGGSTISDVKQEEQELRFWMRQLFLPGLQRHFMAFFPITASSIRLPVEVEEELIALNVGICEVMLQLIVPPPSLGNEKNIKNDQHHVTLATLEYFESALYGMMLPSSELSAGSSVNKSLAERHTKLLVSFIPNLLPRVSQDWLARLLQAFTQVFVSTKAHSPTKLACLAAMADMLLPQRSGGGKSEVPLGFQKQWMQCLPHLLWELKHTHPTVSQAVLQMLLQIGRSAPNGSVLAGEFSALQQQLIPFFCTFFTSTKNGVKCIYGPFSKLPRNCQELAIDMFFFFTNFSRVFLKAVAHCCLSAEISVEVTIRAVEVLHSVFIRGSLGLPEHLSFLLTLLSGHISAQAGASHAVVIGGSTELLSPTKEVTSMDINLLESLGEESRRRQMVVAGVVCACLVQVGNKKLVLQLLGPTIHQELGRCTTVEVAHSFLRVISVLSLTDRKNNSSSFLPDNLREMLPQCVCNFLISVALVDSVQSKTTLCRPCLVLISKSPSFGKAVLNCLNSLLHPGPQLATSAAVKRMCASVQTILDICKQETLVSTLSTCEETLRAILHSLKKSGELEVESEEGSKLRTLCNQLESTAAALYGWQVENMPP</sequence>
<dbReference type="InterPro" id="IPR011989">
    <property type="entry name" value="ARM-like"/>
</dbReference>
<dbReference type="Pfam" id="PF25781">
    <property type="entry name" value="TPR_TEX10"/>
    <property type="match status" value="1"/>
</dbReference>
<evidence type="ECO:0000256" key="5">
    <source>
        <dbReference type="SAM" id="MobiDB-lite"/>
    </source>
</evidence>
<evidence type="ECO:0000256" key="2">
    <source>
        <dbReference type="ARBA" id="ARBA00004642"/>
    </source>
</evidence>
<dbReference type="Gene3D" id="1.25.10.10">
    <property type="entry name" value="Leucine-rich Repeat Variant"/>
    <property type="match status" value="1"/>
</dbReference>
<protein>
    <recommendedName>
        <fullName evidence="10">Pre-rRNA-processing protein Ipi1 N-terminal domain-containing protein</fullName>
    </recommendedName>
</protein>